<accession>A0A5B6Z212</accession>
<organism evidence="1">
    <name type="scientific">Davidia involucrata</name>
    <name type="common">Dove tree</name>
    <dbReference type="NCBI Taxonomy" id="16924"/>
    <lineage>
        <taxon>Eukaryota</taxon>
        <taxon>Viridiplantae</taxon>
        <taxon>Streptophyta</taxon>
        <taxon>Embryophyta</taxon>
        <taxon>Tracheophyta</taxon>
        <taxon>Spermatophyta</taxon>
        <taxon>Magnoliopsida</taxon>
        <taxon>eudicotyledons</taxon>
        <taxon>Gunneridae</taxon>
        <taxon>Pentapetalae</taxon>
        <taxon>asterids</taxon>
        <taxon>Cornales</taxon>
        <taxon>Nyssaceae</taxon>
        <taxon>Davidia</taxon>
    </lineage>
</organism>
<gene>
    <name evidence="1" type="ORF">Din_006684</name>
</gene>
<dbReference type="InterPro" id="IPR006461">
    <property type="entry name" value="PLAC_motif_containing"/>
</dbReference>
<dbReference type="Pfam" id="PF04749">
    <property type="entry name" value="PLAC8"/>
    <property type="match status" value="1"/>
</dbReference>
<name>A0A5B6Z212_DAVIN</name>
<reference evidence="1" key="1">
    <citation type="submission" date="2019-08" db="EMBL/GenBank/DDBJ databases">
        <title>Reference gene set and small RNA set construction with multiple tissues from Davidia involucrata Baill.</title>
        <authorList>
            <person name="Yang H."/>
            <person name="Zhou C."/>
            <person name="Li G."/>
            <person name="Wang J."/>
            <person name="Gao P."/>
            <person name="Wang M."/>
            <person name="Wang R."/>
            <person name="Zhao Y."/>
        </authorList>
    </citation>
    <scope>NUCLEOTIDE SEQUENCE</scope>
    <source>
        <tissue evidence="1">Mixed with DoveR01_LX</tissue>
    </source>
</reference>
<evidence type="ECO:0008006" key="2">
    <source>
        <dbReference type="Google" id="ProtNLM"/>
    </source>
</evidence>
<dbReference type="NCBIfam" id="TIGR01571">
    <property type="entry name" value="A_thal_Cys_rich"/>
    <property type="match status" value="1"/>
</dbReference>
<dbReference type="PANTHER" id="PTHR15907">
    <property type="entry name" value="DUF614 FAMILY PROTEIN-RELATED"/>
    <property type="match status" value="1"/>
</dbReference>
<protein>
    <recommendedName>
        <fullName evidence="2">Cell number regulator 2-like</fullName>
    </recommendedName>
</protein>
<dbReference type="AlphaFoldDB" id="A0A5B6Z212"/>
<dbReference type="EMBL" id="GHES01006684">
    <property type="protein sequence ID" value="MPA37243.1"/>
    <property type="molecule type" value="Transcribed_RNA"/>
</dbReference>
<evidence type="ECO:0000313" key="1">
    <source>
        <dbReference type="EMBL" id="MPA37243.1"/>
    </source>
</evidence>
<sequence length="143" mass="16031">MDSSKSNPWSSDLCDFCSDTSSCCLTIFCPCITAGRITEIVSHGATSCCAAGSLYLLLHAFTYLECFFTCQYRAMLRQHYSLEEKPCHDCLVHAFCGKCALCQEYRELEHRGFDMSIGWKNNVERQTRGVVAMAPVVEGGMKR</sequence>
<proteinExistence type="predicted"/>